<keyword evidence="4" id="KW-1185">Reference proteome</keyword>
<dbReference type="OrthoDB" id="2150714at2759"/>
<evidence type="ECO:0000256" key="1">
    <source>
        <dbReference type="SAM" id="MobiDB-lite"/>
    </source>
</evidence>
<reference evidence="3 4" key="2">
    <citation type="submission" date="2016-08" db="EMBL/GenBank/DDBJ databases">
        <title>Pervasive Adenine N6-methylation of Active Genes in Fungi.</title>
        <authorList>
            <consortium name="DOE Joint Genome Institute"/>
            <person name="Mondo S.J."/>
            <person name="Dannebaum R.O."/>
            <person name="Kuo R.C."/>
            <person name="Labutti K."/>
            <person name="Haridas S."/>
            <person name="Kuo A."/>
            <person name="Salamov A."/>
            <person name="Ahrendt S.R."/>
            <person name="Lipzen A."/>
            <person name="Sullivan W."/>
            <person name="Andreopoulos W.B."/>
            <person name="Clum A."/>
            <person name="Lindquist E."/>
            <person name="Daum C."/>
            <person name="Ramamoorthy G.K."/>
            <person name="Gryganskyi A."/>
            <person name="Culley D."/>
            <person name="Magnuson J.K."/>
            <person name="James T.Y."/>
            <person name="O'Malley M.A."/>
            <person name="Stajich J.E."/>
            <person name="Spatafora J.W."/>
            <person name="Visel A."/>
            <person name="Grigoriev I.V."/>
        </authorList>
    </citation>
    <scope>NUCLEOTIDE SEQUENCE [LARGE SCALE GENOMIC DNA]</scope>
    <source>
        <strain evidence="4">finn</strain>
    </source>
</reference>
<feature type="compositionally biased region" description="Polar residues" evidence="1">
    <location>
        <begin position="122"/>
        <end position="132"/>
    </location>
</feature>
<feature type="region of interest" description="Disordered" evidence="1">
    <location>
        <begin position="109"/>
        <end position="132"/>
    </location>
</feature>
<dbReference type="AlphaFoldDB" id="A0A1Y1V714"/>
<protein>
    <submittedName>
        <fullName evidence="3">Uncharacterized protein</fullName>
    </submittedName>
</protein>
<evidence type="ECO:0000313" key="4">
    <source>
        <dbReference type="Proteomes" id="UP000193719"/>
    </source>
</evidence>
<sequence length="260" mass="29641">MSDKSATTPEFTMDSKIVIAIIAVTVTTVAAVVCTRKYILDKKQPTSPEKRILRRKQRSMMKSIISIEDSAKKMLEDIKKVQGIIVEFMKKKKETIDDENTIVEADTVTATTDNEKTDNEGKAQQQVKPSEPQSLTDIRVDGLLMEMKLKGLDEFLLRLLEQLDSLRPNALMDEAREMCADKEDLTDVIPYIEHKVEKIKKRKKTIVVKIQSYLDNVDKLVHTVSGQNKDITVVESVAQLWEVKENEEDTLSNDDEKKDK</sequence>
<keyword evidence="2" id="KW-0812">Transmembrane</keyword>
<dbReference type="EMBL" id="MCFH01000026">
    <property type="protein sequence ID" value="ORX48696.1"/>
    <property type="molecule type" value="Genomic_DNA"/>
</dbReference>
<dbReference type="Proteomes" id="UP000193719">
    <property type="component" value="Unassembled WGS sequence"/>
</dbReference>
<name>A0A1Y1V714_9FUNG</name>
<evidence type="ECO:0000256" key="2">
    <source>
        <dbReference type="SAM" id="Phobius"/>
    </source>
</evidence>
<organism evidence="3 4">
    <name type="scientific">Piromyces finnis</name>
    <dbReference type="NCBI Taxonomy" id="1754191"/>
    <lineage>
        <taxon>Eukaryota</taxon>
        <taxon>Fungi</taxon>
        <taxon>Fungi incertae sedis</taxon>
        <taxon>Chytridiomycota</taxon>
        <taxon>Chytridiomycota incertae sedis</taxon>
        <taxon>Neocallimastigomycetes</taxon>
        <taxon>Neocallimastigales</taxon>
        <taxon>Neocallimastigaceae</taxon>
        <taxon>Piromyces</taxon>
    </lineage>
</organism>
<keyword evidence="2" id="KW-1133">Transmembrane helix</keyword>
<gene>
    <name evidence="3" type="ORF">BCR36DRAFT_584248</name>
</gene>
<accession>A0A1Y1V714</accession>
<reference evidence="3 4" key="1">
    <citation type="submission" date="2016-08" db="EMBL/GenBank/DDBJ databases">
        <title>Genomes of anaerobic fungi encode conserved fungal cellulosomes for biomass hydrolysis.</title>
        <authorList>
            <consortium name="DOE Joint Genome Institute"/>
            <person name="Haitjema C.H."/>
            <person name="Gilmore S.P."/>
            <person name="Henske J.K."/>
            <person name="Solomon K.V."/>
            <person name="De Groot R."/>
            <person name="Kuo A."/>
            <person name="Mondo S.J."/>
            <person name="Salamov A.A."/>
            <person name="Labutti K."/>
            <person name="Zhao Z."/>
            <person name="Chiniquy J."/>
            <person name="Barry K."/>
            <person name="Brewer H.M."/>
            <person name="Purvine S.O."/>
            <person name="Wright A.T."/>
            <person name="Boxma B."/>
            <person name="Van Alen T."/>
            <person name="Hackstein J.H."/>
            <person name="Baker S.E."/>
            <person name="Grigoriev I.V."/>
            <person name="O'Malley M.A."/>
        </authorList>
    </citation>
    <scope>NUCLEOTIDE SEQUENCE [LARGE SCALE GENOMIC DNA]</scope>
    <source>
        <strain evidence="4">finn</strain>
    </source>
</reference>
<evidence type="ECO:0000313" key="3">
    <source>
        <dbReference type="EMBL" id="ORX48696.1"/>
    </source>
</evidence>
<keyword evidence="2" id="KW-0472">Membrane</keyword>
<comment type="caution">
    <text evidence="3">The sequence shown here is derived from an EMBL/GenBank/DDBJ whole genome shotgun (WGS) entry which is preliminary data.</text>
</comment>
<feature type="transmembrane region" description="Helical" evidence="2">
    <location>
        <begin position="17"/>
        <end position="35"/>
    </location>
</feature>
<proteinExistence type="predicted"/>